<keyword evidence="1" id="KW-0732">Signal</keyword>
<evidence type="ECO:0000259" key="2">
    <source>
        <dbReference type="Pfam" id="PF01823"/>
    </source>
</evidence>
<organism evidence="3 4">
    <name type="scientific">Plutella xylostella</name>
    <name type="common">Diamondback moth</name>
    <name type="synonym">Plutella maculipennis</name>
    <dbReference type="NCBI Taxonomy" id="51655"/>
    <lineage>
        <taxon>Eukaryota</taxon>
        <taxon>Metazoa</taxon>
        <taxon>Ecdysozoa</taxon>
        <taxon>Arthropoda</taxon>
        <taxon>Hexapoda</taxon>
        <taxon>Insecta</taxon>
        <taxon>Pterygota</taxon>
        <taxon>Neoptera</taxon>
        <taxon>Endopterygota</taxon>
        <taxon>Lepidoptera</taxon>
        <taxon>Glossata</taxon>
        <taxon>Ditrysia</taxon>
        <taxon>Yponomeutoidea</taxon>
        <taxon>Plutellidae</taxon>
        <taxon>Plutella</taxon>
    </lineage>
</organism>
<dbReference type="InterPro" id="IPR020864">
    <property type="entry name" value="MACPF"/>
</dbReference>
<evidence type="ECO:0000313" key="3">
    <source>
        <dbReference type="EMBL" id="CAG9136164.1"/>
    </source>
</evidence>
<dbReference type="Pfam" id="PF01823">
    <property type="entry name" value="MACPF"/>
    <property type="match status" value="1"/>
</dbReference>
<dbReference type="Proteomes" id="UP000653454">
    <property type="component" value="Unassembled WGS sequence"/>
</dbReference>
<proteinExistence type="predicted"/>
<sequence>MFLFCLFVLVFSGARGEEGDLGYNLNIGYAIDLFANYGDLGQVTRVVSSDYEDRDDGNDGPAEPFNEKNIRIFANATSSETISNVIDDNMSLLFCDTFEELLEYYFKDFSIEGLSQPWKAFMGDWIPEEIMRTLGIEYNPASENCCFVLAKLSKSHRTVKMDNLTGQVAVKEYVKRAINDLDYNDDAKMRRFMENYGTHYINSYVTGNFIYQVFKYKRVGYNLLKAYMRKGRSKTQPDNLRFYFSSYFLQNVGDIRIASGNKTIEAWARHNLRDSQYLYSRPSLMRLYYNHVLVYKLNQLLDNGALLAMNLKTLKPIFQDRRKGDKFEEIIENDLLLWEVNA</sequence>
<reference evidence="3" key="1">
    <citation type="submission" date="2020-11" db="EMBL/GenBank/DDBJ databases">
        <authorList>
            <person name="Whiteford S."/>
        </authorList>
    </citation>
    <scope>NUCLEOTIDE SEQUENCE</scope>
</reference>
<evidence type="ECO:0000313" key="4">
    <source>
        <dbReference type="Proteomes" id="UP000653454"/>
    </source>
</evidence>
<feature type="chain" id="PRO_5035929591" evidence="1">
    <location>
        <begin position="17"/>
        <end position="342"/>
    </location>
</feature>
<feature type="signal peptide" evidence="1">
    <location>
        <begin position="1"/>
        <end position="16"/>
    </location>
</feature>
<feature type="domain" description="MACPF" evidence="2">
    <location>
        <begin position="144"/>
        <end position="216"/>
    </location>
</feature>
<protein>
    <submittedName>
        <fullName evidence="3">(diamondback moth) hypothetical protein</fullName>
    </submittedName>
</protein>
<evidence type="ECO:0000256" key="1">
    <source>
        <dbReference type="SAM" id="SignalP"/>
    </source>
</evidence>
<comment type="caution">
    <text evidence="3">The sequence shown here is derived from an EMBL/GenBank/DDBJ whole genome shotgun (WGS) entry which is preliminary data.</text>
</comment>
<dbReference type="AlphaFoldDB" id="A0A8S4G8G8"/>
<keyword evidence="4" id="KW-1185">Reference proteome</keyword>
<name>A0A8S4G8G8_PLUXY</name>
<dbReference type="EMBL" id="CAJHNJ030000127">
    <property type="protein sequence ID" value="CAG9136164.1"/>
    <property type="molecule type" value="Genomic_DNA"/>
</dbReference>
<gene>
    <name evidence="3" type="ORF">PLXY2_LOCUS14419</name>
</gene>
<accession>A0A8S4G8G8</accession>